<organism evidence="2 3">
    <name type="scientific">Magnetospirillum fulvum</name>
    <name type="common">Rhodospirillum fulvum</name>
    <dbReference type="NCBI Taxonomy" id="1082"/>
    <lineage>
        <taxon>Bacteria</taxon>
        <taxon>Pseudomonadati</taxon>
        <taxon>Pseudomonadota</taxon>
        <taxon>Alphaproteobacteria</taxon>
        <taxon>Rhodospirillales</taxon>
        <taxon>Rhodospirillaceae</taxon>
        <taxon>Magnetospirillum</taxon>
    </lineage>
</organism>
<feature type="signal peptide" evidence="1">
    <location>
        <begin position="1"/>
        <end position="23"/>
    </location>
</feature>
<dbReference type="AlphaFoldDB" id="A0A1H6JWB3"/>
<dbReference type="OrthoDB" id="109533at2"/>
<dbReference type="Pfam" id="PF13557">
    <property type="entry name" value="Phenol_MetA_deg"/>
    <property type="match status" value="1"/>
</dbReference>
<name>A0A1H6JWB3_MAGFU</name>
<accession>A0A1H6JWB3</accession>
<keyword evidence="3" id="KW-1185">Reference proteome</keyword>
<gene>
    <name evidence="2" type="ORF">SAMN04244559_03374</name>
</gene>
<dbReference type="Proteomes" id="UP000182983">
    <property type="component" value="Unassembled WGS sequence"/>
</dbReference>
<feature type="chain" id="PRO_5010274644" evidence="1">
    <location>
        <begin position="24"/>
        <end position="302"/>
    </location>
</feature>
<proteinExistence type="predicted"/>
<keyword evidence="1" id="KW-0732">Signal</keyword>
<dbReference type="EMBL" id="FNWO01000024">
    <property type="protein sequence ID" value="SEH66985.1"/>
    <property type="molecule type" value="Genomic_DNA"/>
</dbReference>
<reference evidence="3" key="1">
    <citation type="submission" date="2016-10" db="EMBL/GenBank/DDBJ databases">
        <authorList>
            <person name="Varghese N."/>
            <person name="Submissions S."/>
        </authorList>
    </citation>
    <scope>NUCLEOTIDE SEQUENCE [LARGE SCALE GENOMIC DNA]</scope>
    <source>
        <strain evidence="3">DSM 13234</strain>
    </source>
</reference>
<sequence length="302" mass="32410">MKTKACAAVLAMGVATAAGSVSATELWDPHLRGVESGLAAGALPPEGVYFMLNNYFATFKQYTPGDTKSGMKLDAIVEVPILLWNTGIKVLGADYAVAIAQPFDHTEIAIEGNSAIEGNGHWGRFNTYLVPVILSWALPYDLHVKGSFGVWLDNASSSPGDEPSRGGVGAGNGFTTFEPGLGISWLHDGWNVSAQIYYDTSTRNDKTGYQSGDQIAVDYTFTKTIDQWTFGMGAFQLNQLEKDTARNGSKVSGSVSQSYGLGPILGYDFGPVSLQATYNHYLLTRNDVGDNVLNIRAVAPLY</sequence>
<evidence type="ECO:0000256" key="1">
    <source>
        <dbReference type="SAM" id="SignalP"/>
    </source>
</evidence>
<dbReference type="RefSeq" id="WP_074770708.1">
    <property type="nucleotide sequence ID" value="NZ_FNWO01000024.1"/>
</dbReference>
<dbReference type="InterPro" id="IPR025737">
    <property type="entry name" value="FApF"/>
</dbReference>
<evidence type="ECO:0000313" key="3">
    <source>
        <dbReference type="Proteomes" id="UP000182983"/>
    </source>
</evidence>
<evidence type="ECO:0000313" key="2">
    <source>
        <dbReference type="EMBL" id="SEH66985.1"/>
    </source>
</evidence>
<protein>
    <submittedName>
        <fullName evidence="2">Uncharacterized conserved protein</fullName>
    </submittedName>
</protein>